<evidence type="ECO:0000256" key="1">
    <source>
        <dbReference type="ARBA" id="ARBA00022441"/>
    </source>
</evidence>
<dbReference type="EMBL" id="OV725083">
    <property type="protein sequence ID" value="CAH1407143.1"/>
    <property type="molecule type" value="Genomic_DNA"/>
</dbReference>
<proteinExistence type="predicted"/>
<dbReference type="Gene3D" id="2.120.10.80">
    <property type="entry name" value="Kelch-type beta propeller"/>
    <property type="match status" value="2"/>
</dbReference>
<dbReference type="SUPFAM" id="SSF117281">
    <property type="entry name" value="Kelch motif"/>
    <property type="match status" value="1"/>
</dbReference>
<dbReference type="InterPro" id="IPR052637">
    <property type="entry name" value="KLHDC3-like"/>
</dbReference>
<organism evidence="2 3">
    <name type="scientific">Nezara viridula</name>
    <name type="common">Southern green stink bug</name>
    <name type="synonym">Cimex viridulus</name>
    <dbReference type="NCBI Taxonomy" id="85310"/>
    <lineage>
        <taxon>Eukaryota</taxon>
        <taxon>Metazoa</taxon>
        <taxon>Ecdysozoa</taxon>
        <taxon>Arthropoda</taxon>
        <taxon>Hexapoda</taxon>
        <taxon>Insecta</taxon>
        <taxon>Pterygota</taxon>
        <taxon>Neoptera</taxon>
        <taxon>Paraneoptera</taxon>
        <taxon>Hemiptera</taxon>
        <taxon>Heteroptera</taxon>
        <taxon>Panheteroptera</taxon>
        <taxon>Pentatomomorpha</taxon>
        <taxon>Pentatomoidea</taxon>
        <taxon>Pentatomidae</taxon>
        <taxon>Pentatominae</taxon>
        <taxon>Nezara</taxon>
    </lineage>
</organism>
<evidence type="ECO:0000313" key="3">
    <source>
        <dbReference type="Proteomes" id="UP001152798"/>
    </source>
</evidence>
<keyword evidence="3" id="KW-1185">Reference proteome</keyword>
<dbReference type="Pfam" id="PF24681">
    <property type="entry name" value="Kelch_KLHDC2_KLHL20_DRC7"/>
    <property type="match status" value="1"/>
</dbReference>
<dbReference type="Proteomes" id="UP001152798">
    <property type="component" value="Chromosome 7"/>
</dbReference>
<dbReference type="GO" id="GO:0005737">
    <property type="term" value="C:cytoplasm"/>
    <property type="evidence" value="ECO:0007669"/>
    <property type="project" value="TreeGrafter"/>
</dbReference>
<dbReference type="GO" id="GO:0003682">
    <property type="term" value="F:chromatin binding"/>
    <property type="evidence" value="ECO:0007669"/>
    <property type="project" value="InterPro"/>
</dbReference>
<dbReference type="PANTHER" id="PTHR46461">
    <property type="entry name" value="KELCH DOMAIN-CONTAINING PROTEIN 3"/>
    <property type="match status" value="1"/>
</dbReference>
<dbReference type="PANTHER" id="PTHR46461:SF1">
    <property type="entry name" value="KELCH DOMAIN-CONTAINING PROTEIN 3"/>
    <property type="match status" value="1"/>
</dbReference>
<dbReference type="InterPro" id="IPR015915">
    <property type="entry name" value="Kelch-typ_b-propeller"/>
</dbReference>
<evidence type="ECO:0008006" key="4">
    <source>
        <dbReference type="Google" id="ProtNLM"/>
    </source>
</evidence>
<keyword evidence="1" id="KW-0880">Kelch repeat</keyword>
<dbReference type="AlphaFoldDB" id="A0A9P0HQH2"/>
<evidence type="ECO:0000313" key="2">
    <source>
        <dbReference type="EMBL" id="CAH1407143.1"/>
    </source>
</evidence>
<reference evidence="2" key="1">
    <citation type="submission" date="2022-01" db="EMBL/GenBank/DDBJ databases">
        <authorList>
            <person name="King R."/>
        </authorList>
    </citation>
    <scope>NUCLEOTIDE SEQUENCE</scope>
</reference>
<dbReference type="InterPro" id="IPR006652">
    <property type="entry name" value="Kelch_1"/>
</dbReference>
<gene>
    <name evidence="2" type="ORF">NEZAVI_LOCUS14936</name>
</gene>
<accession>A0A9P0HQH2</accession>
<protein>
    <recommendedName>
        <fullName evidence="4">Kelch domain-containing protein 3</fullName>
    </recommendedName>
</protein>
<sequence>MHWIAHIESGPRRVNHAAAAVGERIYTFGGYSSMEANAYRSKLPIDVHVLNTEKIYLDWLEIDKPKRSSPQYSVTPFQRYGHTAVAYGKKIYVWGGRNDQIACNRLFCFDTDTFLWSSPSTTGIVPYSRDGHSACIIGTCMYIFGGYEEEFERFSQEVYALDLETMHWTYVVTKGESPPYTDFHTGTAIGNRMYVFGGRSDRAAPDTSEHDYYPNEIMYLDTDTCMWVSPVVSGNVPLGRRSHSAFLYNNELYIFGGYNALVNQHFNDLYKFNPFNCTWSIVQTVGICPKERRRQVCIVVQNKMYLFGGTSPIRDPVYDDGSDSPDDHELMDHDDLHVLDLDPTLKTLCMLCVINNHISHSCLPKDLIQDLNILQANLWIIDQMTL</sequence>
<name>A0A9P0HQH2_NEZVI</name>
<dbReference type="Pfam" id="PF01344">
    <property type="entry name" value="Kelch_1"/>
    <property type="match status" value="1"/>
</dbReference>
<dbReference type="OrthoDB" id="10250130at2759"/>